<name>K0F710_NOCB7</name>
<dbReference type="eggNOG" id="ENOG5031GCV">
    <property type="taxonomic scope" value="Bacteria"/>
</dbReference>
<keyword evidence="2" id="KW-1185">Reference proteome</keyword>
<evidence type="ECO:0000313" key="1">
    <source>
        <dbReference type="EMBL" id="AFU05484.1"/>
    </source>
</evidence>
<accession>K0F710</accession>
<dbReference type="InterPro" id="IPR014347">
    <property type="entry name" value="Tautomerase/MIF_sf"/>
</dbReference>
<gene>
    <name evidence="1" type="ORF">O3I_037685</name>
</gene>
<protein>
    <submittedName>
        <fullName evidence="1">4-oxalocrotonate tautomerase</fullName>
    </submittedName>
</protein>
<sequence>MPLYNIACRVRPDAATHTAVAAAVTATHCEITGAPSEFVSVVLLHGHALRPGIELSVIAGVRGGGNRTPDLLARLEHSMQSAIATAAGLNPSAVEITLIEFAASWIMEGGKVLPEPGEEGTWRTP</sequence>
<reference evidence="1 2" key="1">
    <citation type="journal article" date="2012" name="J. Bacteriol.">
        <title>Complete genome sequence of Nocardia brasiliensis HUJEG-1.</title>
        <authorList>
            <person name="Vera-Cabrera L."/>
            <person name="Ortiz-Lopez R."/>
            <person name="Elizondo-Gonzalez R."/>
            <person name="Perez-Maya A.A."/>
            <person name="Ocampo-Candiani J."/>
        </authorList>
    </citation>
    <scope>NUCLEOTIDE SEQUENCE [LARGE SCALE GENOMIC DNA]</scope>
    <source>
        <strain evidence="2">ATCC 700358</strain>
    </source>
</reference>
<dbReference type="RefSeq" id="WP_014988333.1">
    <property type="nucleotide sequence ID" value="NC_018681.1"/>
</dbReference>
<organism evidence="1 2">
    <name type="scientific">Nocardia brasiliensis (strain ATCC 700358 / HUJEG-1)</name>
    <dbReference type="NCBI Taxonomy" id="1133849"/>
    <lineage>
        <taxon>Bacteria</taxon>
        <taxon>Bacillati</taxon>
        <taxon>Actinomycetota</taxon>
        <taxon>Actinomycetes</taxon>
        <taxon>Mycobacteriales</taxon>
        <taxon>Nocardiaceae</taxon>
        <taxon>Nocardia</taxon>
    </lineage>
</organism>
<dbReference type="Gene3D" id="3.30.429.10">
    <property type="entry name" value="Macrophage Migration Inhibitory Factor"/>
    <property type="match status" value="1"/>
</dbReference>
<dbReference type="AlphaFoldDB" id="K0F710"/>
<evidence type="ECO:0000313" key="2">
    <source>
        <dbReference type="Proteomes" id="UP000006304"/>
    </source>
</evidence>
<dbReference type="KEGG" id="nbr:O3I_037685"/>
<dbReference type="SUPFAM" id="SSF55331">
    <property type="entry name" value="Tautomerase/MIF"/>
    <property type="match status" value="1"/>
</dbReference>
<dbReference type="HOGENOM" id="CLU_088298_2_0_11"/>
<dbReference type="Proteomes" id="UP000006304">
    <property type="component" value="Chromosome"/>
</dbReference>
<proteinExistence type="predicted"/>
<dbReference type="EMBL" id="CP003876">
    <property type="protein sequence ID" value="AFU05484.1"/>
    <property type="molecule type" value="Genomic_DNA"/>
</dbReference>